<dbReference type="InterPro" id="IPR002771">
    <property type="entry name" value="Multi_antbiot-R_MarC"/>
</dbReference>
<dbReference type="STRING" id="1208920.CONE_0546"/>
<comment type="caution">
    <text evidence="7">Lacks conserved residue(s) required for the propagation of feature annotation.</text>
</comment>
<dbReference type="eggNOG" id="COG2095">
    <property type="taxonomic scope" value="Bacteria"/>
</dbReference>
<evidence type="ECO:0000256" key="4">
    <source>
        <dbReference type="ARBA" id="ARBA00022692"/>
    </source>
</evidence>
<keyword evidence="4 7" id="KW-0812">Transmembrane</keyword>
<evidence type="ECO:0000256" key="6">
    <source>
        <dbReference type="ARBA" id="ARBA00023136"/>
    </source>
</evidence>
<evidence type="ECO:0000256" key="2">
    <source>
        <dbReference type="ARBA" id="ARBA00009784"/>
    </source>
</evidence>
<feature type="transmembrane region" description="Helical" evidence="7">
    <location>
        <begin position="124"/>
        <end position="150"/>
    </location>
</feature>
<proteinExistence type="inferred from homology"/>
<accession>M1LS09</accession>
<dbReference type="NCBIfam" id="TIGR00427">
    <property type="entry name" value="NAAT family transporter"/>
    <property type="match status" value="1"/>
</dbReference>
<keyword evidence="3" id="KW-1003">Cell membrane</keyword>
<dbReference type="OrthoDB" id="21094at2"/>
<evidence type="ECO:0000256" key="7">
    <source>
        <dbReference type="RuleBase" id="RU362048"/>
    </source>
</evidence>
<comment type="subcellular location">
    <subcellularLocation>
        <location evidence="1 7">Cell membrane</location>
        <topology evidence="1 7">Multi-pass membrane protein</topology>
    </subcellularLocation>
</comment>
<keyword evidence="6 7" id="KW-0472">Membrane</keyword>
<reference evidence="8 9" key="1">
    <citation type="journal article" date="2013" name="Genome Biol. Evol.">
        <title>Genome evolution and phylogenomic analysis of candidatus kinetoplastibacterium, the betaproteobacterial endosymbionts of strigomonas and angomonas.</title>
        <authorList>
            <person name="Alves J.M."/>
            <person name="Serrano M.G."/>
            <person name="Maia da Silva F."/>
            <person name="Voegtly L.J."/>
            <person name="Matveyev A.V."/>
            <person name="Teixeira M.M."/>
            <person name="Camargo E.P."/>
            <person name="Buck G.A."/>
        </authorList>
    </citation>
    <scope>NUCLEOTIDE SEQUENCE [LARGE SCALE GENOMIC DNA]</scope>
    <source>
        <strain evidence="8 9">TCC290E</strain>
    </source>
</reference>
<dbReference type="EMBL" id="CP003805">
    <property type="protein sequence ID" value="AGF48317.1"/>
    <property type="molecule type" value="Genomic_DNA"/>
</dbReference>
<dbReference type="RefSeq" id="WP_015397004.1">
    <property type="nucleotide sequence ID" value="NC_020299.1"/>
</dbReference>
<dbReference type="HOGENOM" id="CLU_079909_2_0_4"/>
<gene>
    <name evidence="8" type="ORF">CONE_0546</name>
</gene>
<feature type="transmembrane region" description="Helical" evidence="7">
    <location>
        <begin position="56"/>
        <end position="75"/>
    </location>
</feature>
<name>M1LS09_9PROT</name>
<dbReference type="PANTHER" id="PTHR33508:SF1">
    <property type="entry name" value="UPF0056 MEMBRANE PROTEIN YHCE"/>
    <property type="match status" value="1"/>
</dbReference>
<dbReference type="PANTHER" id="PTHR33508">
    <property type="entry name" value="UPF0056 MEMBRANE PROTEIN YHCE"/>
    <property type="match status" value="1"/>
</dbReference>
<evidence type="ECO:0000256" key="5">
    <source>
        <dbReference type="ARBA" id="ARBA00022989"/>
    </source>
</evidence>
<sequence>MLLSEFLSPLTKSFLFTFGTLLPFLNPPAIAPIFLSMTENASPDTRLMLAKKVASNVAIMLVATLLIGNAILALFGISLPIVRLGGGTLIIFSAWNLITSSDEGKSIVDEKQELMSLEQANSRAFYPLTFPVAFGPGAISGAIAVGIYLIESTNSINTITMKLSGSVLAILLLSSILYICMKFSAQMLNKLGRSGTTVFMKLSSFIMLCLGVQICWAGVNELVRTFL</sequence>
<evidence type="ECO:0000256" key="3">
    <source>
        <dbReference type="ARBA" id="ARBA00022475"/>
    </source>
</evidence>
<evidence type="ECO:0000256" key="1">
    <source>
        <dbReference type="ARBA" id="ARBA00004651"/>
    </source>
</evidence>
<organism evidence="8 9">
    <name type="scientific">Candidatus Kinetoplastidibacterium stringomonadis TCC290E</name>
    <dbReference type="NCBI Taxonomy" id="1208920"/>
    <lineage>
        <taxon>Bacteria</taxon>
        <taxon>Pseudomonadati</taxon>
        <taxon>Pseudomonadota</taxon>
        <taxon>Betaproteobacteria</taxon>
        <taxon>Candidatus Kinetoplastidibacterium</taxon>
    </lineage>
</organism>
<dbReference type="Pfam" id="PF01914">
    <property type="entry name" value="MarC"/>
    <property type="match status" value="1"/>
</dbReference>
<evidence type="ECO:0000313" key="8">
    <source>
        <dbReference type="EMBL" id="AGF48317.1"/>
    </source>
</evidence>
<protein>
    <recommendedName>
        <fullName evidence="7">UPF0056 membrane protein</fullName>
    </recommendedName>
</protein>
<feature type="transmembrane region" description="Helical" evidence="7">
    <location>
        <begin position="202"/>
        <end position="219"/>
    </location>
</feature>
<evidence type="ECO:0000313" key="9">
    <source>
        <dbReference type="Proteomes" id="UP000011541"/>
    </source>
</evidence>
<comment type="similarity">
    <text evidence="2 7">Belongs to the UPF0056 (MarC) family.</text>
</comment>
<dbReference type="AlphaFoldDB" id="M1LS09"/>
<dbReference type="Proteomes" id="UP000011541">
    <property type="component" value="Chromosome"/>
</dbReference>
<feature type="transmembrane region" description="Helical" evidence="7">
    <location>
        <begin position="14"/>
        <end position="35"/>
    </location>
</feature>
<feature type="transmembrane region" description="Helical" evidence="7">
    <location>
        <begin position="162"/>
        <end position="181"/>
    </location>
</feature>
<dbReference type="KEGG" id="kon:CONE_0546"/>
<keyword evidence="9" id="KW-1185">Reference proteome</keyword>
<keyword evidence="5 7" id="KW-1133">Transmembrane helix</keyword>
<dbReference type="GO" id="GO:0005886">
    <property type="term" value="C:plasma membrane"/>
    <property type="evidence" value="ECO:0007669"/>
    <property type="project" value="UniProtKB-SubCell"/>
</dbReference>
<dbReference type="PATRIC" id="fig|1208920.3.peg.304"/>